<evidence type="ECO:0000313" key="8">
    <source>
        <dbReference type="EMBL" id="EFW03703.1"/>
    </source>
</evidence>
<dbReference type="RefSeq" id="WP_008789980.1">
    <property type="nucleotide sequence ID" value="NZ_AKCB01000001.1"/>
</dbReference>
<sequence length="106" mass="12171">MEEEIMTIILNAGDARSKCLLALKSARKGEFEKAKEQLKQVSQSMILAHNVQTRLIQKEMTGEKHQVSLLMVHAQDHLMTAMAIRDMVEEMVAYAEELNKKMEERL</sequence>
<evidence type="ECO:0000256" key="7">
    <source>
        <dbReference type="PROSITE-ProRule" id="PRU00418"/>
    </source>
</evidence>
<keyword evidence="6" id="KW-0479">Metal-binding</keyword>
<dbReference type="OrthoDB" id="350602at2"/>
<name>E7GDQ0_9FIRM</name>
<evidence type="ECO:0000256" key="4">
    <source>
        <dbReference type="ARBA" id="ARBA00022683"/>
    </source>
</evidence>
<evidence type="ECO:0000256" key="1">
    <source>
        <dbReference type="ARBA" id="ARBA00022448"/>
    </source>
</evidence>
<proteinExistence type="predicted"/>
<keyword evidence="4" id="KW-0598">Phosphotransferase system</keyword>
<keyword evidence="2" id="KW-0762">Sugar transport</keyword>
<gene>
    <name evidence="8" type="ORF">HMPREF9488_02893</name>
</gene>
<keyword evidence="1" id="KW-0813">Transport</keyword>
<dbReference type="STRING" id="100884.GCA_000269565_02653"/>
<dbReference type="GO" id="GO:0009401">
    <property type="term" value="P:phosphoenolpyruvate-dependent sugar phosphotransferase system"/>
    <property type="evidence" value="ECO:0007669"/>
    <property type="project" value="UniProtKB-KW"/>
</dbReference>
<dbReference type="SUPFAM" id="SSF46973">
    <property type="entry name" value="Enzyme IIa from lactose specific PTS, IIa-lac"/>
    <property type="match status" value="1"/>
</dbReference>
<feature type="binding site" evidence="6">
    <location>
        <position position="76"/>
    </location>
    <ligand>
        <name>Mg(2+)</name>
        <dbReference type="ChEBI" id="CHEBI:18420"/>
        <note>ligand shared between all trimeric partners</note>
    </ligand>
</feature>
<dbReference type="eggNOG" id="COG1447">
    <property type="taxonomic scope" value="Bacteria"/>
</dbReference>
<dbReference type="InterPro" id="IPR003188">
    <property type="entry name" value="PTS_IIA_lac/cel"/>
</dbReference>
<evidence type="ECO:0000256" key="3">
    <source>
        <dbReference type="ARBA" id="ARBA00022679"/>
    </source>
</evidence>
<dbReference type="Gene3D" id="1.20.58.80">
    <property type="entry name" value="Phosphotransferase system, lactose/cellobiose-type IIA subunit"/>
    <property type="match status" value="1"/>
</dbReference>
<dbReference type="CDD" id="cd00215">
    <property type="entry name" value="PTS_IIA_lac"/>
    <property type="match status" value="1"/>
</dbReference>
<dbReference type="Pfam" id="PF02255">
    <property type="entry name" value="PTS_IIA"/>
    <property type="match status" value="1"/>
</dbReference>
<dbReference type="PANTHER" id="PTHR34382">
    <property type="entry name" value="PTS SYSTEM N,N'-DIACETYLCHITOBIOSE-SPECIFIC EIIA COMPONENT"/>
    <property type="match status" value="1"/>
</dbReference>
<dbReference type="AlphaFoldDB" id="E7GDQ0"/>
<dbReference type="GeneID" id="78230467"/>
<dbReference type="Proteomes" id="UP000003157">
    <property type="component" value="Unassembled WGS sequence"/>
</dbReference>
<keyword evidence="9" id="KW-1185">Reference proteome</keyword>
<protein>
    <submittedName>
        <fullName evidence="8">PTS system protein</fullName>
    </submittedName>
</protein>
<comment type="caution">
    <text evidence="8">The sequence shown here is derived from an EMBL/GenBank/DDBJ whole genome shotgun (WGS) entry which is preliminary data.</text>
</comment>
<comment type="cofactor">
    <cofactor evidence="6">
        <name>Mg(2+)</name>
        <dbReference type="ChEBI" id="CHEBI:18420"/>
    </cofactor>
    <text evidence="6">Binds 1 Mg(2+) ion per trimer.</text>
</comment>
<dbReference type="HOGENOM" id="CLU_152490_1_0_9"/>
<dbReference type="GO" id="GO:0016740">
    <property type="term" value="F:transferase activity"/>
    <property type="evidence" value="ECO:0007669"/>
    <property type="project" value="UniProtKB-KW"/>
</dbReference>
<evidence type="ECO:0000256" key="6">
    <source>
        <dbReference type="PIRSR" id="PIRSR000699-2"/>
    </source>
</evidence>
<organism evidence="8 9">
    <name type="scientific">Coprobacillus cateniformis</name>
    <dbReference type="NCBI Taxonomy" id="100884"/>
    <lineage>
        <taxon>Bacteria</taxon>
        <taxon>Bacillati</taxon>
        <taxon>Bacillota</taxon>
        <taxon>Erysipelotrichia</taxon>
        <taxon>Erysipelotrichales</taxon>
        <taxon>Coprobacillaceae</taxon>
        <taxon>Coprobacillus</taxon>
    </lineage>
</organism>
<evidence type="ECO:0000256" key="5">
    <source>
        <dbReference type="PIRSR" id="PIRSR000699-1"/>
    </source>
</evidence>
<feature type="active site" description="Tele-phosphohistidine intermediate" evidence="5">
    <location>
        <position position="73"/>
    </location>
</feature>
<dbReference type="GO" id="GO:0046872">
    <property type="term" value="F:metal ion binding"/>
    <property type="evidence" value="ECO:0007669"/>
    <property type="project" value="UniProtKB-KW"/>
</dbReference>
<feature type="modified residue" description="Phosphohistidine; by HPr" evidence="7">
    <location>
        <position position="73"/>
    </location>
</feature>
<evidence type="ECO:0000313" key="9">
    <source>
        <dbReference type="Proteomes" id="UP000003157"/>
    </source>
</evidence>
<dbReference type="PANTHER" id="PTHR34382:SF7">
    <property type="entry name" value="PTS SYSTEM N,N'-DIACETYLCHITOBIOSE-SPECIFIC EIIA COMPONENT"/>
    <property type="match status" value="1"/>
</dbReference>
<dbReference type="PROSITE" id="PS51095">
    <property type="entry name" value="PTS_EIIA_TYPE_3"/>
    <property type="match status" value="1"/>
</dbReference>
<dbReference type="InterPro" id="IPR036542">
    <property type="entry name" value="PTS_IIA_lac/cel_sf"/>
</dbReference>
<dbReference type="PIRSF" id="PIRSF000699">
    <property type="entry name" value="PTS_IILac_III"/>
    <property type="match status" value="1"/>
</dbReference>
<keyword evidence="6" id="KW-0460">Magnesium</keyword>
<dbReference type="EMBL" id="ADKX01000043">
    <property type="protein sequence ID" value="EFW03703.1"/>
    <property type="molecule type" value="Genomic_DNA"/>
</dbReference>
<evidence type="ECO:0000256" key="2">
    <source>
        <dbReference type="ARBA" id="ARBA00022597"/>
    </source>
</evidence>
<accession>E7GDQ0</accession>
<reference evidence="8 9" key="1">
    <citation type="submission" date="2010-12" db="EMBL/GenBank/DDBJ databases">
        <title>The Genome Sequence of Coprobacillus sp. strain 29_1.</title>
        <authorList>
            <consortium name="The Broad Institute Genome Sequencing Platform"/>
            <person name="Earl A."/>
            <person name="Ward D."/>
            <person name="Feldgarden M."/>
            <person name="Gevers D."/>
            <person name="Daigneault M."/>
            <person name="Sibley C.D."/>
            <person name="White A."/>
            <person name="Strauss J."/>
            <person name="Allen-Vercoe E."/>
            <person name="Young S.K."/>
            <person name="Zeng Q."/>
            <person name="Gargeya S."/>
            <person name="Fitzgerald M."/>
            <person name="Haas B."/>
            <person name="Abouelleil A."/>
            <person name="Alvarado L."/>
            <person name="Arachchi H.M."/>
            <person name="Berlin A."/>
            <person name="Brown A."/>
            <person name="Chapman S.B."/>
            <person name="Chen Z."/>
            <person name="Dunbar C."/>
            <person name="Freedman E."/>
            <person name="Gearin G."/>
            <person name="Gellesch M."/>
            <person name="Goldberg J."/>
            <person name="Griggs A."/>
            <person name="Gujja S."/>
            <person name="Heilman E."/>
            <person name="Heiman D."/>
            <person name="Howarth C."/>
            <person name="Larson L."/>
            <person name="Lui A."/>
            <person name="MacDonald P.J.P."/>
            <person name="Mehta T."/>
            <person name="Montmayeur A."/>
            <person name="Murphy C."/>
            <person name="Neiman D."/>
            <person name="Pearson M."/>
            <person name="Priest M."/>
            <person name="Roberts A."/>
            <person name="Saif S."/>
            <person name="Shea T."/>
            <person name="Shenoy N."/>
            <person name="Sisk P."/>
            <person name="Stolte C."/>
            <person name="Sykes S."/>
            <person name="White J."/>
            <person name="Yandava C."/>
            <person name="Nusbaum C."/>
            <person name="Birren B."/>
        </authorList>
    </citation>
    <scope>NUCLEOTIDE SEQUENCE [LARGE SCALE GENOMIC DNA]</scope>
    <source>
        <strain evidence="8 9">29_1</strain>
    </source>
</reference>
<keyword evidence="3" id="KW-0808">Transferase</keyword>